<name>A0A429XW94_9BACI</name>
<dbReference type="Gene3D" id="3.40.50.10320">
    <property type="entry name" value="LmbE-like"/>
    <property type="match status" value="1"/>
</dbReference>
<dbReference type="AlphaFoldDB" id="A0A429XW94"/>
<dbReference type="OrthoDB" id="9790023at2"/>
<comment type="caution">
    <text evidence="2">The sequence shown here is derived from an EMBL/GenBank/DDBJ whole genome shotgun (WGS) entry which is preliminary data.</text>
</comment>
<evidence type="ECO:0000256" key="1">
    <source>
        <dbReference type="ARBA" id="ARBA00001947"/>
    </source>
</evidence>
<proteinExistence type="predicted"/>
<dbReference type="Pfam" id="PF02585">
    <property type="entry name" value="PIG-L"/>
    <property type="match status" value="1"/>
</dbReference>
<dbReference type="GO" id="GO:0016811">
    <property type="term" value="F:hydrolase activity, acting on carbon-nitrogen (but not peptide) bonds, in linear amides"/>
    <property type="evidence" value="ECO:0007669"/>
    <property type="project" value="TreeGrafter"/>
</dbReference>
<dbReference type="PANTHER" id="PTHR12993">
    <property type="entry name" value="N-ACETYLGLUCOSAMINYL-PHOSPHATIDYLINOSITOL DE-N-ACETYLASE-RELATED"/>
    <property type="match status" value="1"/>
</dbReference>
<organism evidence="2 3">
    <name type="scientific">Siminovitchia acidinfaciens</name>
    <dbReference type="NCBI Taxonomy" id="2321395"/>
    <lineage>
        <taxon>Bacteria</taxon>
        <taxon>Bacillati</taxon>
        <taxon>Bacillota</taxon>
        <taxon>Bacilli</taxon>
        <taxon>Bacillales</taxon>
        <taxon>Bacillaceae</taxon>
        <taxon>Siminovitchia</taxon>
    </lineage>
</organism>
<dbReference type="InterPro" id="IPR003737">
    <property type="entry name" value="GlcNAc_PI_deacetylase-related"/>
</dbReference>
<dbReference type="EMBL" id="QYTV02000008">
    <property type="protein sequence ID" value="RST72565.1"/>
    <property type="molecule type" value="Genomic_DNA"/>
</dbReference>
<keyword evidence="3" id="KW-1185">Reference proteome</keyword>
<accession>A0A429XW94</accession>
<comment type="cofactor">
    <cofactor evidence="1">
        <name>Zn(2+)</name>
        <dbReference type="ChEBI" id="CHEBI:29105"/>
    </cofactor>
</comment>
<evidence type="ECO:0000313" key="3">
    <source>
        <dbReference type="Proteomes" id="UP000287156"/>
    </source>
</evidence>
<evidence type="ECO:0000313" key="2">
    <source>
        <dbReference type="EMBL" id="RST72565.1"/>
    </source>
</evidence>
<dbReference type="PANTHER" id="PTHR12993:SF29">
    <property type="entry name" value="BLR3841 PROTEIN"/>
    <property type="match status" value="1"/>
</dbReference>
<dbReference type="SUPFAM" id="SSF102588">
    <property type="entry name" value="LmbE-like"/>
    <property type="match status" value="1"/>
</dbReference>
<dbReference type="RefSeq" id="WP_126051773.1">
    <property type="nucleotide sequence ID" value="NZ_QYTV02000008.1"/>
</dbReference>
<dbReference type="Proteomes" id="UP000287156">
    <property type="component" value="Unassembled WGS sequence"/>
</dbReference>
<sequence length="254" mass="29384">MVGRKITFDNKKNNPDVLVIAAHPDDDVIGLGTILYRHSKNNDNIKVVFVTNGSRGNGASWRVKVNESKRRSEVRFREAVQALSLINIPKENIFCLGYPDGGTQRYLKNMSEDIQTLILKFNPGRIYVHCIEGGHLDHDMTSYVVKFICSKIGYSNVFEWTEYHPKQPLGSQHVKFLPSYSSKQKEIKVDISEEERNLKRKMLAFHHSQDVEKIYLQGEAIRQANTFELEKELYEHCQLPKRKLRPIVKDLINL</sequence>
<protein>
    <submittedName>
        <fullName evidence="2">PIG-L family deacetylase</fullName>
    </submittedName>
</protein>
<dbReference type="InterPro" id="IPR024078">
    <property type="entry name" value="LmbE-like_dom_sf"/>
</dbReference>
<reference evidence="2" key="1">
    <citation type="submission" date="2018-12" db="EMBL/GenBank/DDBJ databases">
        <authorList>
            <person name="Sun L."/>
            <person name="Chen Z."/>
        </authorList>
    </citation>
    <scope>NUCLEOTIDE SEQUENCE [LARGE SCALE GENOMIC DNA]</scope>
    <source>
        <strain evidence="2">3-2-2</strain>
    </source>
</reference>
<gene>
    <name evidence="2" type="ORF">D4T97_016040</name>
</gene>